<feature type="domain" description="Nudix hydrolase" evidence="3">
    <location>
        <begin position="15"/>
        <end position="138"/>
    </location>
</feature>
<dbReference type="PRINTS" id="PR00502">
    <property type="entry name" value="NUDIXFAMILY"/>
</dbReference>
<evidence type="ECO:0000313" key="5">
    <source>
        <dbReference type="Proteomes" id="UP000001933"/>
    </source>
</evidence>
<keyword evidence="1 2" id="KW-0378">Hydrolase</keyword>
<dbReference type="GO" id="GO:0006167">
    <property type="term" value="P:AMP biosynthetic process"/>
    <property type="evidence" value="ECO:0007669"/>
    <property type="project" value="TreeGrafter"/>
</dbReference>
<proteinExistence type="inferred from homology"/>
<comment type="similarity">
    <text evidence="2">Belongs to the Nudix hydrolase family.</text>
</comment>
<dbReference type="eggNOG" id="COG0494">
    <property type="taxonomic scope" value="Bacteria"/>
</dbReference>
<dbReference type="KEGG" id="sat:SYN_03150"/>
<evidence type="ECO:0000313" key="4">
    <source>
        <dbReference type="EMBL" id="ABC76681.1"/>
    </source>
</evidence>
<dbReference type="STRING" id="56780.SYN_03150"/>
<dbReference type="InterPro" id="IPR000086">
    <property type="entry name" value="NUDIX_hydrolase_dom"/>
</dbReference>
<dbReference type="Pfam" id="PF00293">
    <property type="entry name" value="NUDIX"/>
    <property type="match status" value="1"/>
</dbReference>
<dbReference type="AlphaFoldDB" id="Q2LRH2"/>
<sequence>MVKRAKSRQGVKNMPTHAGSVTYRKEQDKILYLIISSSDGVHWVLPKGHIEPDESPEEAALRELREEAGIVGEIVNKLPLQSFDVAGKPVTVQYFLIKSSGYCPAHEQRLIRWKDQASSLELLSFANTRMILLEGSKRLKNL</sequence>
<dbReference type="InParanoid" id="Q2LRH2"/>
<dbReference type="PROSITE" id="PS00893">
    <property type="entry name" value="NUDIX_BOX"/>
    <property type="match status" value="1"/>
</dbReference>
<dbReference type="HOGENOM" id="CLU_037162_14_4_7"/>
<dbReference type="InterPro" id="IPR020084">
    <property type="entry name" value="NUDIX_hydrolase_CS"/>
</dbReference>
<dbReference type="GO" id="GO:0006754">
    <property type="term" value="P:ATP biosynthetic process"/>
    <property type="evidence" value="ECO:0007669"/>
    <property type="project" value="TreeGrafter"/>
</dbReference>
<evidence type="ECO:0000256" key="2">
    <source>
        <dbReference type="RuleBase" id="RU003476"/>
    </source>
</evidence>
<dbReference type="GO" id="GO:0004081">
    <property type="term" value="F:bis(5'-nucleosyl)-tetraphosphatase (asymmetrical) activity"/>
    <property type="evidence" value="ECO:0007669"/>
    <property type="project" value="TreeGrafter"/>
</dbReference>
<reference evidence="4 5" key="1">
    <citation type="journal article" date="2007" name="Proc. Natl. Acad. Sci. U.S.A.">
        <title>The genome of Syntrophus aciditrophicus: life at the thermodynamic limit of microbial growth.</title>
        <authorList>
            <person name="McInerney M.J."/>
            <person name="Rohlin L."/>
            <person name="Mouttaki H."/>
            <person name="Kim U."/>
            <person name="Krupp R.S."/>
            <person name="Rios-Hernandez L."/>
            <person name="Sieber J."/>
            <person name="Struchtemeyer C.G."/>
            <person name="Bhattacharyya A."/>
            <person name="Campbell J.W."/>
            <person name="Gunsalus R.P."/>
        </authorList>
    </citation>
    <scope>NUCLEOTIDE SEQUENCE [LARGE SCALE GENOMIC DNA]</scope>
    <source>
        <strain evidence="4 5">SB</strain>
    </source>
</reference>
<dbReference type="RefSeq" id="WP_011416714.1">
    <property type="nucleotide sequence ID" value="NC_007759.1"/>
</dbReference>
<evidence type="ECO:0000259" key="3">
    <source>
        <dbReference type="PROSITE" id="PS51462"/>
    </source>
</evidence>
<name>Q2LRH2_SYNAS</name>
<dbReference type="Gene3D" id="3.90.79.10">
    <property type="entry name" value="Nucleoside Triphosphate Pyrophosphohydrolase"/>
    <property type="match status" value="1"/>
</dbReference>
<organism evidence="4 5">
    <name type="scientific">Syntrophus aciditrophicus (strain SB)</name>
    <dbReference type="NCBI Taxonomy" id="56780"/>
    <lineage>
        <taxon>Bacteria</taxon>
        <taxon>Pseudomonadati</taxon>
        <taxon>Thermodesulfobacteriota</taxon>
        <taxon>Syntrophia</taxon>
        <taxon>Syntrophales</taxon>
        <taxon>Syntrophaceae</taxon>
        <taxon>Syntrophus</taxon>
    </lineage>
</organism>
<accession>Q2LRH2</accession>
<dbReference type="FunCoup" id="Q2LRH2">
    <property type="interactions" value="101"/>
</dbReference>
<dbReference type="OrthoDB" id="9804442at2"/>
<dbReference type="PROSITE" id="PS51462">
    <property type="entry name" value="NUDIX"/>
    <property type="match status" value="1"/>
</dbReference>
<dbReference type="PANTHER" id="PTHR21340:SF0">
    <property type="entry name" value="BIS(5'-NUCLEOSYL)-TETRAPHOSPHATASE [ASYMMETRICAL]"/>
    <property type="match status" value="1"/>
</dbReference>
<keyword evidence="5" id="KW-1185">Reference proteome</keyword>
<dbReference type="InterPro" id="IPR051325">
    <property type="entry name" value="Nudix_hydrolase_domain"/>
</dbReference>
<dbReference type="Proteomes" id="UP000001933">
    <property type="component" value="Chromosome"/>
</dbReference>
<dbReference type="InterPro" id="IPR020476">
    <property type="entry name" value="Nudix_hydrolase"/>
</dbReference>
<dbReference type="SUPFAM" id="SSF55811">
    <property type="entry name" value="Nudix"/>
    <property type="match status" value="1"/>
</dbReference>
<dbReference type="PANTHER" id="PTHR21340">
    <property type="entry name" value="DIADENOSINE 5,5-P1,P4-TETRAPHOSPHATE PYROPHOSPHOHYDROLASE MUTT"/>
    <property type="match status" value="1"/>
</dbReference>
<dbReference type="InterPro" id="IPR015797">
    <property type="entry name" value="NUDIX_hydrolase-like_dom_sf"/>
</dbReference>
<dbReference type="EMBL" id="CP000252">
    <property type="protein sequence ID" value="ABC76681.1"/>
    <property type="molecule type" value="Genomic_DNA"/>
</dbReference>
<protein>
    <submittedName>
        <fullName evidence="4">Phosphohydrolase</fullName>
    </submittedName>
</protein>
<evidence type="ECO:0000256" key="1">
    <source>
        <dbReference type="ARBA" id="ARBA00022801"/>
    </source>
</evidence>
<gene>
    <name evidence="4" type="ORF">SYN_03150</name>
</gene>